<dbReference type="GeneID" id="18501476"/>
<evidence type="ECO:0000313" key="1">
    <source>
        <dbReference type="EMBL" id="CCV02122.1"/>
    </source>
</evidence>
<accession>W8W1K3</accession>
<organism evidence="1 2">
    <name type="scientific">Invertebrate iridovirus 25</name>
    <dbReference type="NCBI Taxonomy" id="1301280"/>
    <lineage>
        <taxon>Viruses</taxon>
        <taxon>Varidnaviria</taxon>
        <taxon>Bamfordvirae</taxon>
        <taxon>Nucleocytoviricota</taxon>
        <taxon>Megaviricetes</taxon>
        <taxon>Pimascovirales</taxon>
        <taxon>Pimascovirales incertae sedis</taxon>
        <taxon>Iridoviridae</taxon>
        <taxon>Betairidovirinae</taxon>
        <taxon>Chloriridovirus</taxon>
        <taxon>Chloriridovirus simulium2</taxon>
    </lineage>
</organism>
<name>W8W1K3_9VIRU</name>
<dbReference type="Proteomes" id="UP000097612">
    <property type="component" value="Segment"/>
</dbReference>
<reference evidence="1 2" key="1">
    <citation type="journal article" date="2013" name="Arch. Virol.">
        <title>Complete genome sequence of invertebrate iridovirus IIV-25 isolated from a blackfly larva.</title>
        <authorList>
            <person name="Piegu B."/>
            <person name="Guizard S."/>
            <person name="Spears T."/>
            <person name="Cruaud C."/>
            <person name="Couloux A."/>
            <person name="Bideshi D.K."/>
            <person name="Federici B.A."/>
            <person name="Bigot Y."/>
        </authorList>
    </citation>
    <scope>NUCLEOTIDE SEQUENCE [LARGE SCALE GENOMIC DNA]</scope>
</reference>
<sequence>MASGVNFKIYDPVAQLVATGGGGGGSGSGLPLTGGTLTGNLTLTAPAKIIQSTAPTGPDDLTNKAYVDAKAAGYLPLAGGAMTGQIVQPLAPVAINDLANKAYVDAQVSTPGTIPGTSIVNNSITNTQLAPGSAAANINAGPDGSILPSKISGGPFLLLSGGTMSGAISQPIAPVAANDVTNKAYVDSKVSTPNSIPGTSITNNSITNAQIAPGTITTTEIANNTILGSNIAPGTITGANIAPATVANSNIVPGPANTLKGTNSLSNVDDFILGSGLILSAGASPTLSVDPASLVKADNTQFGVVQFDPAGDLRQSAANSGIGRVKQPNVGVIVINSGFDAAGNFVSSKSGALVGTSVPDAGTYTYDNLVFQIPTTGAIALQMKFVTGSGSVAGGGQPYWETTGPVQFVTGRKVYRTMDSTTFKYLSERVAGEPVGNTTVIAPWDTGTSTNGGPTEIFNVFVDDGIDPAAYRITEFYFSPNYFLVIERLTS</sequence>
<proteinExistence type="predicted"/>
<dbReference type="OrthoDB" id="29557at10239"/>
<keyword evidence="2" id="KW-1185">Reference proteome</keyword>
<dbReference type="EMBL" id="HF920635">
    <property type="protein sequence ID" value="CCV02122.1"/>
    <property type="molecule type" value="Genomic_DNA"/>
</dbReference>
<protein>
    <submittedName>
        <fullName evidence="1">Uncharacterized protein</fullName>
    </submittedName>
</protein>
<evidence type="ECO:0000313" key="2">
    <source>
        <dbReference type="Proteomes" id="UP000097612"/>
    </source>
</evidence>
<dbReference type="RefSeq" id="YP_009010637.1">
    <property type="nucleotide sequence ID" value="NC_023613.1"/>
</dbReference>
<gene>
    <name evidence="1" type="primary">104L</name>
    <name evidence="1" type="ORF">IIV25_104L</name>
</gene>
<dbReference type="KEGG" id="vg:18501476"/>